<comment type="caution">
    <text evidence="5">The sequence shown here is derived from an EMBL/GenBank/DDBJ whole genome shotgun (WGS) entry which is preliminary data.</text>
</comment>
<evidence type="ECO:0000313" key="5">
    <source>
        <dbReference type="EMBL" id="REF29224.1"/>
    </source>
</evidence>
<dbReference type="AlphaFoldDB" id="A0A3D9UTA7"/>
<feature type="DNA-binding region" description="H-T-H motif" evidence="2">
    <location>
        <begin position="48"/>
        <end position="67"/>
    </location>
</feature>
<dbReference type="Pfam" id="PF00440">
    <property type="entry name" value="TetR_N"/>
    <property type="match status" value="1"/>
</dbReference>
<reference evidence="5 6" key="1">
    <citation type="submission" date="2018-08" db="EMBL/GenBank/DDBJ databases">
        <title>Sequencing the genomes of 1000 actinobacteria strains.</title>
        <authorList>
            <person name="Klenk H.-P."/>
        </authorList>
    </citation>
    <scope>NUCLEOTIDE SEQUENCE [LARGE SCALE GENOMIC DNA]</scope>
    <source>
        <strain evidence="5 6">DSM 22967</strain>
    </source>
</reference>
<dbReference type="SUPFAM" id="SSF46689">
    <property type="entry name" value="Homeodomain-like"/>
    <property type="match status" value="1"/>
</dbReference>
<sequence length="210" mass="22624">MPKITSADPDRAQSPALGRRERAKADKRARILGAARELLRENGFERMTVVQVADRADVAVGTVFQYAASKAELLMMVVADEYADTIPAVLRSRTGRQAPAARVRQLLEPLATRALQDPDTSAAIARELLFGTEGPHRGEVIELVASLEREIARTLHEDAGAERAEAAARLIVAGAILELNRTRTARASRGTVERRLVELVDLAIAGATGG</sequence>
<keyword evidence="1 2" id="KW-0238">DNA-binding</keyword>
<dbReference type="GO" id="GO:0000976">
    <property type="term" value="F:transcription cis-regulatory region binding"/>
    <property type="evidence" value="ECO:0007669"/>
    <property type="project" value="TreeGrafter"/>
</dbReference>
<evidence type="ECO:0000256" key="1">
    <source>
        <dbReference type="ARBA" id="ARBA00023125"/>
    </source>
</evidence>
<organism evidence="5 6">
    <name type="scientific">Calidifontibacter indicus</name>
    <dbReference type="NCBI Taxonomy" id="419650"/>
    <lineage>
        <taxon>Bacteria</taxon>
        <taxon>Bacillati</taxon>
        <taxon>Actinomycetota</taxon>
        <taxon>Actinomycetes</taxon>
        <taxon>Micrococcales</taxon>
        <taxon>Dermacoccaceae</taxon>
        <taxon>Calidifontibacter</taxon>
    </lineage>
</organism>
<keyword evidence="6" id="KW-1185">Reference proteome</keyword>
<dbReference type="EMBL" id="QTUA01000001">
    <property type="protein sequence ID" value="REF29224.1"/>
    <property type="molecule type" value="Genomic_DNA"/>
</dbReference>
<evidence type="ECO:0000313" key="6">
    <source>
        <dbReference type="Proteomes" id="UP000256253"/>
    </source>
</evidence>
<dbReference type="Gene3D" id="1.10.357.10">
    <property type="entry name" value="Tetracycline Repressor, domain 2"/>
    <property type="match status" value="1"/>
</dbReference>
<dbReference type="PANTHER" id="PTHR30055:SF226">
    <property type="entry name" value="HTH-TYPE TRANSCRIPTIONAL REGULATOR PKSA"/>
    <property type="match status" value="1"/>
</dbReference>
<dbReference type="OrthoDB" id="4546168at2"/>
<dbReference type="GO" id="GO:0003700">
    <property type="term" value="F:DNA-binding transcription factor activity"/>
    <property type="evidence" value="ECO:0007669"/>
    <property type="project" value="TreeGrafter"/>
</dbReference>
<feature type="region of interest" description="Disordered" evidence="3">
    <location>
        <begin position="1"/>
        <end position="24"/>
    </location>
</feature>
<gene>
    <name evidence="5" type="ORF">DFJ65_0158</name>
</gene>
<dbReference type="InterPro" id="IPR009057">
    <property type="entry name" value="Homeodomain-like_sf"/>
</dbReference>
<dbReference type="PRINTS" id="PR00455">
    <property type="entry name" value="HTHTETR"/>
</dbReference>
<dbReference type="PANTHER" id="PTHR30055">
    <property type="entry name" value="HTH-TYPE TRANSCRIPTIONAL REGULATOR RUTR"/>
    <property type="match status" value="1"/>
</dbReference>
<accession>A0A3D9UTA7</accession>
<dbReference type="PROSITE" id="PS50977">
    <property type="entry name" value="HTH_TETR_2"/>
    <property type="match status" value="1"/>
</dbReference>
<evidence type="ECO:0000256" key="2">
    <source>
        <dbReference type="PROSITE-ProRule" id="PRU00335"/>
    </source>
</evidence>
<evidence type="ECO:0000259" key="4">
    <source>
        <dbReference type="PROSITE" id="PS50977"/>
    </source>
</evidence>
<protein>
    <submittedName>
        <fullName evidence="5">TetR family transcriptional regulator</fullName>
    </submittedName>
</protein>
<dbReference type="Proteomes" id="UP000256253">
    <property type="component" value="Unassembled WGS sequence"/>
</dbReference>
<feature type="domain" description="HTH tetR-type" evidence="4">
    <location>
        <begin position="25"/>
        <end position="85"/>
    </location>
</feature>
<dbReference type="InterPro" id="IPR050109">
    <property type="entry name" value="HTH-type_TetR-like_transc_reg"/>
</dbReference>
<evidence type="ECO:0000256" key="3">
    <source>
        <dbReference type="SAM" id="MobiDB-lite"/>
    </source>
</evidence>
<dbReference type="RefSeq" id="WP_115921361.1">
    <property type="nucleotide sequence ID" value="NZ_QTUA01000001.1"/>
</dbReference>
<name>A0A3D9UTA7_9MICO</name>
<proteinExistence type="predicted"/>
<dbReference type="InterPro" id="IPR001647">
    <property type="entry name" value="HTH_TetR"/>
</dbReference>